<dbReference type="InterPro" id="IPR023203">
    <property type="entry name" value="TTHA0068_sf"/>
</dbReference>
<reference evidence="1" key="1">
    <citation type="submission" date="2005-08" db="EMBL/GenBank/DDBJ databases">
        <title>Complete sequence of Dechloromonas aromatica RCB.</title>
        <authorList>
            <person name="Salinero K.K."/>
            <person name="Copeland A."/>
            <person name="Lucas S."/>
            <person name="Lapidus A."/>
            <person name="Barry K."/>
            <person name="Detter J.C."/>
            <person name="Glavina T."/>
            <person name="Hammon N."/>
            <person name="Israni S."/>
            <person name="Pitluck S."/>
            <person name="Di Bartolo G."/>
            <person name="Trong S."/>
            <person name="Schmutz J."/>
            <person name="Larimer F."/>
            <person name="Land M."/>
            <person name="Ivanova N."/>
            <person name="Richardson P."/>
        </authorList>
    </citation>
    <scope>NUCLEOTIDE SEQUENCE</scope>
    <source>
        <strain evidence="1">RCB</strain>
    </source>
</reference>
<accession>Q47CU4</accession>
<dbReference type="OrthoDB" id="7061997at2"/>
<dbReference type="KEGG" id="dar:Daro_2607"/>
<dbReference type="eggNOG" id="COG1547">
    <property type="taxonomic scope" value="Bacteria"/>
</dbReference>
<dbReference type="STRING" id="159087.Daro_2607"/>
<sequence>MLLDLHSRPFSKPDRQVLSELDWSEVAAMWDNNQLGQLHDWLNERWSRLIRDSVLGQKDPEAEFLQALAFAVLALFFTQNRNQEGALLMADDAIIALNKYRPSYLGVAIDPIVGTLQELRPLLCGLAADDPCPLYPFAYPKFQYFHSTP</sequence>
<name>Q47CU4_DECAR</name>
<proteinExistence type="predicted"/>
<dbReference type="EMBL" id="CP000089">
    <property type="protein sequence ID" value="AAZ47337.1"/>
    <property type="molecule type" value="Genomic_DNA"/>
</dbReference>
<evidence type="ECO:0000313" key="1">
    <source>
        <dbReference type="EMBL" id="AAZ47337.1"/>
    </source>
</evidence>
<dbReference type="SUPFAM" id="SSF140663">
    <property type="entry name" value="TTHA0068-like"/>
    <property type="match status" value="1"/>
</dbReference>
<dbReference type="Gene3D" id="1.10.3450.10">
    <property type="entry name" value="TTHA0068-like"/>
    <property type="match status" value="1"/>
</dbReference>
<protein>
    <recommendedName>
        <fullName evidence="2">DUF309 domain-containing protein</fullName>
    </recommendedName>
</protein>
<organism evidence="1">
    <name type="scientific">Dechloromonas aromatica (strain RCB)</name>
    <dbReference type="NCBI Taxonomy" id="159087"/>
    <lineage>
        <taxon>Bacteria</taxon>
        <taxon>Pseudomonadati</taxon>
        <taxon>Pseudomonadota</taxon>
        <taxon>Betaproteobacteria</taxon>
        <taxon>Rhodocyclales</taxon>
        <taxon>Azonexaceae</taxon>
        <taxon>Dechloromonas</taxon>
    </lineage>
</organism>
<dbReference type="AlphaFoldDB" id="Q47CU4"/>
<dbReference type="HOGENOM" id="CLU_1745935_0_0_4"/>
<gene>
    <name evidence="1" type="ordered locus">Daro_2607</name>
</gene>
<evidence type="ECO:0008006" key="2">
    <source>
        <dbReference type="Google" id="ProtNLM"/>
    </source>
</evidence>